<reference evidence="1 2" key="1">
    <citation type="submission" date="2020-08" db="EMBL/GenBank/DDBJ databases">
        <title>Genomic Encyclopedia of Type Strains, Phase IV (KMG-IV): sequencing the most valuable type-strain genomes for metagenomic binning, comparative biology and taxonomic classification.</title>
        <authorList>
            <person name="Goeker M."/>
        </authorList>
    </citation>
    <scope>NUCLEOTIDE SEQUENCE [LARGE SCALE GENOMIC DNA]</scope>
    <source>
        <strain evidence="1 2">DSM 15867</strain>
    </source>
</reference>
<protein>
    <submittedName>
        <fullName evidence="1">Uncharacterized protein</fullName>
    </submittedName>
</protein>
<dbReference type="EMBL" id="JACHNY010000008">
    <property type="protein sequence ID" value="MBB4619182.1"/>
    <property type="molecule type" value="Genomic_DNA"/>
</dbReference>
<proteinExistence type="predicted"/>
<evidence type="ECO:0000313" key="1">
    <source>
        <dbReference type="EMBL" id="MBB4619182.1"/>
    </source>
</evidence>
<dbReference type="GeneID" id="93796295"/>
<gene>
    <name evidence="1" type="ORF">GGQ96_003335</name>
</gene>
<organism evidence="1 2">
    <name type="scientific">Sphingomonas abaci</name>
    <dbReference type="NCBI Taxonomy" id="237611"/>
    <lineage>
        <taxon>Bacteria</taxon>
        <taxon>Pseudomonadati</taxon>
        <taxon>Pseudomonadota</taxon>
        <taxon>Alphaproteobacteria</taxon>
        <taxon>Sphingomonadales</taxon>
        <taxon>Sphingomonadaceae</taxon>
        <taxon>Sphingomonas</taxon>
    </lineage>
</organism>
<name>A0A7W7AND9_9SPHN</name>
<dbReference type="RefSeq" id="WP_018250440.1">
    <property type="nucleotide sequence ID" value="NZ_JACHNY010000008.1"/>
</dbReference>
<keyword evidence="2" id="KW-1185">Reference proteome</keyword>
<dbReference type="Proteomes" id="UP000574769">
    <property type="component" value="Unassembled WGS sequence"/>
</dbReference>
<accession>A0A7W7AND9</accession>
<comment type="caution">
    <text evidence="1">The sequence shown here is derived from an EMBL/GenBank/DDBJ whole genome shotgun (WGS) entry which is preliminary data.</text>
</comment>
<sequence>MTRIAAFPDDAEAHAPVIVELVACPAPVIPAEGTALAEVPFSQHAWLPGEIDTLRHLFAGDATIPDIAAATRRSIWAVRERLAVLGLRRASSRPWGEMEDDELVRRYGQDATADIASDFGRSCGAVYARAGSLGLTESHPPPWTPWEDAQLRTGYLAGVALVAIGEIIGRSTGAVSARAGALGCKHPARSAPWPSDELAHAVTLIVAGHRYEAVRGMLTAEGYAERSLSAIKQLAGRLGIGRGWGRNWTREEDDLLREAYRDAASLPAVAARLGRPPGSVRWRAGHLGLRGTHAKADGFRAGPVWTKTDIATLRALYGTMPMDALAHRMGRTRAALFTRANLLGLVHGYHRAFTPDERAAVRIAHANGIALADLATALGRKAATLSKYTGSHGLSFGRRERLVPPPTLATILALGASGDQDPGS</sequence>
<dbReference type="AlphaFoldDB" id="A0A7W7AND9"/>
<evidence type="ECO:0000313" key="2">
    <source>
        <dbReference type="Proteomes" id="UP000574769"/>
    </source>
</evidence>